<evidence type="ECO:0000313" key="5">
    <source>
        <dbReference type="EMBL" id="EHY32025.1"/>
    </source>
</evidence>
<keyword evidence="2" id="KW-0226">DNA condensation</keyword>
<evidence type="ECO:0000256" key="1">
    <source>
        <dbReference type="ARBA" id="ARBA00010529"/>
    </source>
</evidence>
<comment type="caution">
    <text evidence="5">The sequence shown here is derived from an EMBL/GenBank/DDBJ whole genome shotgun (WGS) entry which is preliminary data.</text>
</comment>
<proteinExistence type="inferred from homology"/>
<dbReference type="InterPro" id="IPR010992">
    <property type="entry name" value="IHF-like_DNA-bd_dom_sf"/>
</dbReference>
<dbReference type="PROSITE" id="PS00045">
    <property type="entry name" value="HISTONE_LIKE"/>
    <property type="match status" value="1"/>
</dbReference>
<gene>
    <name evidence="5" type="ORF">HMPREF9440_00588</name>
</gene>
<dbReference type="GO" id="GO:0005829">
    <property type="term" value="C:cytosol"/>
    <property type="evidence" value="ECO:0007669"/>
    <property type="project" value="TreeGrafter"/>
</dbReference>
<dbReference type="GO" id="GO:0030261">
    <property type="term" value="P:chromosome condensation"/>
    <property type="evidence" value="ECO:0007669"/>
    <property type="project" value="UniProtKB-KW"/>
</dbReference>
<dbReference type="STRING" id="762967.HMPREF9440_00588"/>
<dbReference type="Pfam" id="PF00216">
    <property type="entry name" value="Bac_DNA_binding"/>
    <property type="match status" value="1"/>
</dbReference>
<evidence type="ECO:0000313" key="6">
    <source>
        <dbReference type="Proteomes" id="UP000004956"/>
    </source>
</evidence>
<dbReference type="EMBL" id="AFBQ01000071">
    <property type="protein sequence ID" value="EHY32025.1"/>
    <property type="molecule type" value="Genomic_DNA"/>
</dbReference>
<evidence type="ECO:0000256" key="3">
    <source>
        <dbReference type="ARBA" id="ARBA00023125"/>
    </source>
</evidence>
<dbReference type="SUPFAM" id="SSF47729">
    <property type="entry name" value="IHF-like DNA-binding proteins"/>
    <property type="match status" value="1"/>
</dbReference>
<reference evidence="5 6" key="1">
    <citation type="submission" date="2011-11" db="EMBL/GenBank/DDBJ databases">
        <authorList>
            <person name="Weinstock G."/>
            <person name="Sodergren E."/>
            <person name="Clifton S."/>
            <person name="Fulton L."/>
            <person name="Fulton B."/>
            <person name="Courtney L."/>
            <person name="Fronick C."/>
            <person name="Harrison M."/>
            <person name="Strong C."/>
            <person name="Farmer C."/>
            <person name="Delahaunty K."/>
            <person name="Markovic C."/>
            <person name="Hall O."/>
            <person name="Minx P."/>
            <person name="Tomlinson C."/>
            <person name="Mitreva M."/>
            <person name="Hou S."/>
            <person name="Chen J."/>
            <person name="Wollam A."/>
            <person name="Pepin K.H."/>
            <person name="Johnson M."/>
            <person name="Bhonagiri V."/>
            <person name="Zhang X."/>
            <person name="Suruliraj S."/>
            <person name="Warren W."/>
            <person name="Chinwalla A."/>
            <person name="Mardis E.R."/>
            <person name="Wilson R.K."/>
        </authorList>
    </citation>
    <scope>NUCLEOTIDE SEQUENCE [LARGE SCALE GENOMIC DNA]</scope>
    <source>
        <strain evidence="5 6">YIT 11816</strain>
    </source>
</reference>
<keyword evidence="6" id="KW-1185">Reference proteome</keyword>
<comment type="similarity">
    <text evidence="1 4">Belongs to the bacterial histone-like protein family.</text>
</comment>
<evidence type="ECO:0000256" key="2">
    <source>
        <dbReference type="ARBA" id="ARBA00023067"/>
    </source>
</evidence>
<dbReference type="PANTHER" id="PTHR33175:SF3">
    <property type="entry name" value="DNA-BINDING PROTEIN HU-BETA"/>
    <property type="match status" value="1"/>
</dbReference>
<accession>H3KCY4</accession>
<sequence>MTRLELVEQVAKRAGVSQQMADKVLVAALESIIESVCQNKVVTLIGFGTFRAVDRAERVGRNPVTGEQIKIPSQRLPKFIPGTAFKDALRDDSVRQALEKGE</sequence>
<dbReference type="Gene3D" id="4.10.520.10">
    <property type="entry name" value="IHF-like DNA-binding proteins"/>
    <property type="match status" value="1"/>
</dbReference>
<dbReference type="SMART" id="SM00411">
    <property type="entry name" value="BHL"/>
    <property type="match status" value="1"/>
</dbReference>
<dbReference type="CDD" id="cd13831">
    <property type="entry name" value="HU"/>
    <property type="match status" value="1"/>
</dbReference>
<dbReference type="AlphaFoldDB" id="H3KCY4"/>
<organism evidence="5 6">
    <name type="scientific">Sutterella parvirubra YIT 11816</name>
    <dbReference type="NCBI Taxonomy" id="762967"/>
    <lineage>
        <taxon>Bacteria</taxon>
        <taxon>Pseudomonadati</taxon>
        <taxon>Pseudomonadota</taxon>
        <taxon>Betaproteobacteria</taxon>
        <taxon>Burkholderiales</taxon>
        <taxon>Sutterellaceae</taxon>
        <taxon>Sutterella</taxon>
    </lineage>
</organism>
<protein>
    <submittedName>
        <fullName evidence="5">DNA-binding protein HU-alpha</fullName>
    </submittedName>
</protein>
<dbReference type="HOGENOM" id="CLU_105066_3_1_4"/>
<dbReference type="PANTHER" id="PTHR33175">
    <property type="entry name" value="DNA-BINDING PROTEIN HU"/>
    <property type="match status" value="1"/>
</dbReference>
<dbReference type="Proteomes" id="UP000004956">
    <property type="component" value="Unassembled WGS sequence"/>
</dbReference>
<dbReference type="InterPro" id="IPR000119">
    <property type="entry name" value="Hist_DNA-bd"/>
</dbReference>
<dbReference type="OrthoDB" id="9799835at2"/>
<name>H3KCY4_9BURK</name>
<dbReference type="PRINTS" id="PR01727">
    <property type="entry name" value="DNABINDINGHU"/>
</dbReference>
<dbReference type="InterPro" id="IPR020816">
    <property type="entry name" value="Histone-like_DNA-bd_CS"/>
</dbReference>
<evidence type="ECO:0000256" key="4">
    <source>
        <dbReference type="RuleBase" id="RU003939"/>
    </source>
</evidence>
<keyword evidence="3 5" id="KW-0238">DNA-binding</keyword>
<dbReference type="GO" id="GO:0030527">
    <property type="term" value="F:structural constituent of chromatin"/>
    <property type="evidence" value="ECO:0007669"/>
    <property type="project" value="InterPro"/>
</dbReference>
<dbReference type="PATRIC" id="fig|762967.3.peg.482"/>
<dbReference type="RefSeq" id="WP_008541168.1">
    <property type="nucleotide sequence ID" value="NZ_JH604894.1"/>
</dbReference>
<dbReference type="GO" id="GO:0003677">
    <property type="term" value="F:DNA binding"/>
    <property type="evidence" value="ECO:0007669"/>
    <property type="project" value="UniProtKB-KW"/>
</dbReference>